<accession>A0ABV5JEE0</accession>
<dbReference type="InterPro" id="IPR011057">
    <property type="entry name" value="Mss4-like_sf"/>
</dbReference>
<dbReference type="PANTHER" id="PTHR33337:SF40">
    <property type="entry name" value="CENP-V_GFA DOMAIN-CONTAINING PROTEIN-RELATED"/>
    <property type="match status" value="1"/>
</dbReference>
<keyword evidence="3" id="KW-0862">Zinc</keyword>
<keyword evidence="2" id="KW-0479">Metal-binding</keyword>
<dbReference type="Pfam" id="PF04828">
    <property type="entry name" value="GFA"/>
    <property type="match status" value="1"/>
</dbReference>
<evidence type="ECO:0000313" key="6">
    <source>
        <dbReference type="EMBL" id="MFB9231729.1"/>
    </source>
</evidence>
<evidence type="ECO:0000256" key="4">
    <source>
        <dbReference type="ARBA" id="ARBA00023239"/>
    </source>
</evidence>
<comment type="caution">
    <text evidence="6">The sequence shown here is derived from an EMBL/GenBank/DDBJ whole genome shotgun (WGS) entry which is preliminary data.</text>
</comment>
<keyword evidence="4" id="KW-0456">Lyase</keyword>
<gene>
    <name evidence="6" type="ORF">ACFFUT_08020</name>
</gene>
<dbReference type="PROSITE" id="PS51891">
    <property type="entry name" value="CENP_V_GFA"/>
    <property type="match status" value="1"/>
</dbReference>
<sequence>MSENIMGSCLCGKVKYEIKNKFERFFLCHCAQCRKITGSAHASNLFGDPEGFNWTAGEKIVKRFDYPNRGFTNAFCGECGSGVPYLNQSSTAIVVPAGSLDTEPKFTSSSRIFHVERAEWDKLADTAEIFSSFPHE</sequence>
<dbReference type="Proteomes" id="UP001589683">
    <property type="component" value="Unassembled WGS sequence"/>
</dbReference>
<dbReference type="SUPFAM" id="SSF51316">
    <property type="entry name" value="Mss4-like"/>
    <property type="match status" value="1"/>
</dbReference>
<evidence type="ECO:0000256" key="1">
    <source>
        <dbReference type="ARBA" id="ARBA00005495"/>
    </source>
</evidence>
<comment type="similarity">
    <text evidence="1">Belongs to the Gfa family.</text>
</comment>
<dbReference type="PANTHER" id="PTHR33337">
    <property type="entry name" value="GFA DOMAIN-CONTAINING PROTEIN"/>
    <property type="match status" value="1"/>
</dbReference>
<protein>
    <submittedName>
        <fullName evidence="6">GFA family protein</fullName>
    </submittedName>
</protein>
<evidence type="ECO:0000313" key="7">
    <source>
        <dbReference type="Proteomes" id="UP001589683"/>
    </source>
</evidence>
<proteinExistence type="inferred from homology"/>
<evidence type="ECO:0000259" key="5">
    <source>
        <dbReference type="PROSITE" id="PS51891"/>
    </source>
</evidence>
<dbReference type="Gene3D" id="3.90.1590.10">
    <property type="entry name" value="glutathione-dependent formaldehyde- activating enzyme (gfa)"/>
    <property type="match status" value="1"/>
</dbReference>
<feature type="domain" description="CENP-V/GFA" evidence="5">
    <location>
        <begin position="5"/>
        <end position="121"/>
    </location>
</feature>
<evidence type="ECO:0000256" key="3">
    <source>
        <dbReference type="ARBA" id="ARBA00022833"/>
    </source>
</evidence>
<reference evidence="6 7" key="1">
    <citation type="submission" date="2024-09" db="EMBL/GenBank/DDBJ databases">
        <authorList>
            <person name="Sun Q."/>
            <person name="Mori K."/>
        </authorList>
    </citation>
    <scope>NUCLEOTIDE SEQUENCE [LARGE SCALE GENOMIC DNA]</scope>
    <source>
        <strain evidence="6 7">CECT 8726</strain>
    </source>
</reference>
<dbReference type="EMBL" id="JBHMEA010000025">
    <property type="protein sequence ID" value="MFB9231729.1"/>
    <property type="molecule type" value="Genomic_DNA"/>
</dbReference>
<evidence type="ECO:0000256" key="2">
    <source>
        <dbReference type="ARBA" id="ARBA00022723"/>
    </source>
</evidence>
<dbReference type="InterPro" id="IPR006913">
    <property type="entry name" value="CENP-V/GFA"/>
</dbReference>
<keyword evidence="7" id="KW-1185">Reference proteome</keyword>
<organism evidence="6 7">
    <name type="scientific">Pseudohalocynthiibacter aestuariivivens</name>
    <dbReference type="NCBI Taxonomy" id="1591409"/>
    <lineage>
        <taxon>Bacteria</taxon>
        <taxon>Pseudomonadati</taxon>
        <taxon>Pseudomonadota</taxon>
        <taxon>Alphaproteobacteria</taxon>
        <taxon>Rhodobacterales</taxon>
        <taxon>Paracoccaceae</taxon>
        <taxon>Pseudohalocynthiibacter</taxon>
    </lineage>
</organism>
<dbReference type="RefSeq" id="WP_213891019.1">
    <property type="nucleotide sequence ID" value="NZ_JAGFNU010000017.1"/>
</dbReference>
<name>A0ABV5JEE0_9RHOB</name>